<evidence type="ECO:0000256" key="1">
    <source>
        <dbReference type="SAM" id="MobiDB-lite"/>
    </source>
</evidence>
<sequence length="362" mass="40604">MSNRATNPIDREPMVAPERKKDRVTPMELKKLEVAPSKKPRQDQEEMYKLINKRTKTTEKEIEHGKKAYLLMQKMEKSLEELQSTFKTELMKHGAGLHADTKKGFEKNHGSHQRAGHEIHATNRKVDGFVADSAVLKADLTRIKVLVEDSRQLWLTKMAGIPKPDYSSSPREESSSYWGTPGYNDPIHEIEPSQGEREPSSKTVPSNHAKFAHSVEAIPISPKSARKDPVGGSEDKSSSTEDSAPSATRSTRRGKSAQEMVNNARRVAPCIHWTRPRLYTTAPFATTCTWVRRSKHSIASKHPLEWLVAQEKRSQDEDVDVDVDAVSTTESTSEGGESTTQMAIEPVNLVVNYYCCFLSNCC</sequence>
<evidence type="ECO:0000313" key="2">
    <source>
        <dbReference type="EMBL" id="UMM27089.1"/>
    </source>
</evidence>
<feature type="region of interest" description="Disordered" evidence="1">
    <location>
        <begin position="160"/>
        <end position="261"/>
    </location>
</feature>
<dbReference type="AlphaFoldDB" id="A0AAE9ESA7"/>
<feature type="compositionally biased region" description="Polar residues" evidence="1">
    <location>
        <begin position="240"/>
        <end position="249"/>
    </location>
</feature>
<feature type="compositionally biased region" description="Basic and acidic residues" evidence="1">
    <location>
        <begin position="9"/>
        <end position="27"/>
    </location>
</feature>
<reference evidence="2 3" key="1">
    <citation type="submission" date="2022-04" db="EMBL/GenBank/DDBJ databases">
        <title>Chromosome-level reference genomes for two strains of Caenorhabditis briggsae: an improved platform for comparative genomics.</title>
        <authorList>
            <person name="Stevens L."/>
            <person name="Andersen E."/>
        </authorList>
    </citation>
    <scope>NUCLEOTIDE SEQUENCE [LARGE SCALE GENOMIC DNA]</scope>
    <source>
        <strain evidence="2">VX34</strain>
        <tissue evidence="2">Whole-organism</tissue>
    </source>
</reference>
<proteinExistence type="predicted"/>
<evidence type="ECO:0000313" key="3">
    <source>
        <dbReference type="Proteomes" id="UP000829354"/>
    </source>
</evidence>
<keyword evidence="3" id="KW-1185">Reference proteome</keyword>
<feature type="compositionally biased region" description="Basic and acidic residues" evidence="1">
    <location>
        <begin position="225"/>
        <end position="239"/>
    </location>
</feature>
<organism evidence="2 3">
    <name type="scientific">Caenorhabditis briggsae</name>
    <dbReference type="NCBI Taxonomy" id="6238"/>
    <lineage>
        <taxon>Eukaryota</taxon>
        <taxon>Metazoa</taxon>
        <taxon>Ecdysozoa</taxon>
        <taxon>Nematoda</taxon>
        <taxon>Chromadorea</taxon>
        <taxon>Rhabditida</taxon>
        <taxon>Rhabditina</taxon>
        <taxon>Rhabditomorpha</taxon>
        <taxon>Rhabditoidea</taxon>
        <taxon>Rhabditidae</taxon>
        <taxon>Peloderinae</taxon>
        <taxon>Caenorhabditis</taxon>
    </lineage>
</organism>
<gene>
    <name evidence="2" type="ORF">L5515_010531</name>
</gene>
<feature type="region of interest" description="Disordered" evidence="1">
    <location>
        <begin position="1"/>
        <end position="27"/>
    </location>
</feature>
<accession>A0AAE9ESA7</accession>
<protein>
    <submittedName>
        <fullName evidence="2">Uncharacterized protein</fullName>
    </submittedName>
</protein>
<feature type="compositionally biased region" description="Basic and acidic residues" evidence="1">
    <location>
        <begin position="186"/>
        <end position="200"/>
    </location>
</feature>
<dbReference type="Proteomes" id="UP000829354">
    <property type="component" value="Chromosome IV"/>
</dbReference>
<dbReference type="EMBL" id="CP092623">
    <property type="protein sequence ID" value="UMM27089.1"/>
    <property type="molecule type" value="Genomic_DNA"/>
</dbReference>
<name>A0AAE9ESA7_CAEBR</name>